<sequence>MDQELEAKIPEPADVTKMDDGDVKAFPAPSAPPAPAAPAAAPATPRRAAPARGDDEPKGAKLCCIVTGAGCLGCLCIGLQVAVMSVIQCALGIDVPIAPISCPRSRRGS</sequence>
<evidence type="ECO:0000313" key="3">
    <source>
        <dbReference type="Proteomes" id="UP001219518"/>
    </source>
</evidence>
<reference evidence="2" key="1">
    <citation type="submission" date="2021-07" db="EMBL/GenBank/DDBJ databases">
        <authorList>
            <person name="Catto M.A."/>
            <person name="Jacobson A."/>
            <person name="Kennedy G."/>
            <person name="Labadie P."/>
            <person name="Hunt B.G."/>
            <person name="Srinivasan R."/>
        </authorList>
    </citation>
    <scope>NUCLEOTIDE SEQUENCE</scope>
    <source>
        <strain evidence="2">PL_HMW_Pooled</strain>
        <tissue evidence="2">Head</tissue>
    </source>
</reference>
<comment type="caution">
    <text evidence="2">The sequence shown here is derived from an EMBL/GenBank/DDBJ whole genome shotgun (WGS) entry which is preliminary data.</text>
</comment>
<feature type="region of interest" description="Disordered" evidence="1">
    <location>
        <begin position="1"/>
        <end position="57"/>
    </location>
</feature>
<keyword evidence="3" id="KW-1185">Reference proteome</keyword>
<feature type="compositionally biased region" description="Low complexity" evidence="1">
    <location>
        <begin position="37"/>
        <end position="51"/>
    </location>
</feature>
<reference evidence="2" key="2">
    <citation type="journal article" date="2023" name="BMC Genomics">
        <title>Pest status, molecular evolution, and epigenetic factors derived from the genome assembly of Frankliniella fusca, a thysanopteran phytovirus vector.</title>
        <authorList>
            <person name="Catto M.A."/>
            <person name="Labadie P.E."/>
            <person name="Jacobson A.L."/>
            <person name="Kennedy G.G."/>
            <person name="Srinivasan R."/>
            <person name="Hunt B.G."/>
        </authorList>
    </citation>
    <scope>NUCLEOTIDE SEQUENCE</scope>
    <source>
        <strain evidence="2">PL_HMW_Pooled</strain>
    </source>
</reference>
<keyword evidence="2" id="KW-0472">Membrane</keyword>
<accession>A0AAE1HWG6</accession>
<gene>
    <name evidence="2" type="ORF">KUF71_016965</name>
</gene>
<dbReference type="EMBL" id="JAHWGI010001354">
    <property type="protein sequence ID" value="KAK3928742.1"/>
    <property type="molecule type" value="Genomic_DNA"/>
</dbReference>
<feature type="compositionally biased region" description="Basic and acidic residues" evidence="1">
    <location>
        <begin position="1"/>
        <end position="23"/>
    </location>
</feature>
<protein>
    <submittedName>
        <fullName evidence="2">Transmembrane protein 245</fullName>
    </submittedName>
</protein>
<evidence type="ECO:0000256" key="1">
    <source>
        <dbReference type="SAM" id="MobiDB-lite"/>
    </source>
</evidence>
<dbReference type="Proteomes" id="UP001219518">
    <property type="component" value="Unassembled WGS sequence"/>
</dbReference>
<organism evidence="2 3">
    <name type="scientific">Frankliniella fusca</name>
    <dbReference type="NCBI Taxonomy" id="407009"/>
    <lineage>
        <taxon>Eukaryota</taxon>
        <taxon>Metazoa</taxon>
        <taxon>Ecdysozoa</taxon>
        <taxon>Arthropoda</taxon>
        <taxon>Hexapoda</taxon>
        <taxon>Insecta</taxon>
        <taxon>Pterygota</taxon>
        <taxon>Neoptera</taxon>
        <taxon>Paraneoptera</taxon>
        <taxon>Thysanoptera</taxon>
        <taxon>Terebrantia</taxon>
        <taxon>Thripoidea</taxon>
        <taxon>Thripidae</taxon>
        <taxon>Frankliniella</taxon>
    </lineage>
</organism>
<proteinExistence type="predicted"/>
<keyword evidence="2" id="KW-0812">Transmembrane</keyword>
<dbReference type="AlphaFoldDB" id="A0AAE1HWG6"/>
<name>A0AAE1HWG6_9NEOP</name>
<evidence type="ECO:0000313" key="2">
    <source>
        <dbReference type="EMBL" id="KAK3928742.1"/>
    </source>
</evidence>